<feature type="compositionally biased region" description="Basic and acidic residues" evidence="1">
    <location>
        <begin position="140"/>
        <end position="167"/>
    </location>
</feature>
<dbReference type="GO" id="GO:0048364">
    <property type="term" value="P:root development"/>
    <property type="evidence" value="ECO:0007669"/>
    <property type="project" value="EnsemblPlants"/>
</dbReference>
<keyword evidence="3" id="KW-1185">Reference proteome</keyword>
<dbReference type="GO" id="GO:0009330">
    <property type="term" value="C:DNA topoisomerase type II (double strand cut, ATP-hydrolyzing) complex"/>
    <property type="evidence" value="ECO:0007669"/>
    <property type="project" value="EnsemblPlants"/>
</dbReference>
<feature type="region of interest" description="Disordered" evidence="1">
    <location>
        <begin position="76"/>
        <end position="274"/>
    </location>
</feature>
<feature type="compositionally biased region" description="Basic and acidic residues" evidence="1">
    <location>
        <begin position="427"/>
        <end position="437"/>
    </location>
</feature>
<accession>A0AA86T0N4</accession>
<dbReference type="PANTHER" id="PTHR34810:SF1">
    <property type="entry name" value="DNA-BINDING PROTEIN BIN4"/>
    <property type="match status" value="1"/>
</dbReference>
<name>A0AA86T0N4_9FABA</name>
<organism evidence="2 3">
    <name type="scientific">Sphenostylis stenocarpa</name>
    <dbReference type="NCBI Taxonomy" id="92480"/>
    <lineage>
        <taxon>Eukaryota</taxon>
        <taxon>Viridiplantae</taxon>
        <taxon>Streptophyta</taxon>
        <taxon>Embryophyta</taxon>
        <taxon>Tracheophyta</taxon>
        <taxon>Spermatophyta</taxon>
        <taxon>Magnoliopsida</taxon>
        <taxon>eudicotyledons</taxon>
        <taxon>Gunneridae</taxon>
        <taxon>Pentapetalae</taxon>
        <taxon>rosids</taxon>
        <taxon>fabids</taxon>
        <taxon>Fabales</taxon>
        <taxon>Fabaceae</taxon>
        <taxon>Papilionoideae</taxon>
        <taxon>50 kb inversion clade</taxon>
        <taxon>NPAAA clade</taxon>
        <taxon>indigoferoid/millettioid clade</taxon>
        <taxon>Phaseoleae</taxon>
        <taxon>Sphenostylis</taxon>
    </lineage>
</organism>
<protein>
    <recommendedName>
        <fullName evidence="4">DNA-binding protein BIN4</fullName>
    </recommendedName>
</protein>
<feature type="compositionally biased region" description="Polar residues" evidence="1">
    <location>
        <begin position="405"/>
        <end position="414"/>
    </location>
</feature>
<evidence type="ECO:0000313" key="2">
    <source>
        <dbReference type="EMBL" id="CAJ1974509.1"/>
    </source>
</evidence>
<evidence type="ECO:0000256" key="1">
    <source>
        <dbReference type="SAM" id="MobiDB-lite"/>
    </source>
</evidence>
<feature type="compositionally biased region" description="Basic and acidic residues" evidence="1">
    <location>
        <begin position="178"/>
        <end position="193"/>
    </location>
</feature>
<dbReference type="InterPro" id="IPR033246">
    <property type="entry name" value="BIN4"/>
</dbReference>
<dbReference type="GO" id="GO:0048367">
    <property type="term" value="P:shoot system development"/>
    <property type="evidence" value="ECO:0007669"/>
    <property type="project" value="EnsemblPlants"/>
</dbReference>
<dbReference type="EMBL" id="OY731406">
    <property type="protein sequence ID" value="CAJ1974509.1"/>
    <property type="molecule type" value="Genomic_DNA"/>
</dbReference>
<evidence type="ECO:0008006" key="4">
    <source>
        <dbReference type="Google" id="ProtNLM"/>
    </source>
</evidence>
<dbReference type="AlphaFoldDB" id="A0AA86T0N4"/>
<feature type="compositionally biased region" description="Polar residues" evidence="1">
    <location>
        <begin position="103"/>
        <end position="112"/>
    </location>
</feature>
<dbReference type="PANTHER" id="PTHR34810">
    <property type="entry name" value="DNA-BINDING PROTEIN BIN4"/>
    <property type="match status" value="1"/>
</dbReference>
<dbReference type="GO" id="GO:0010090">
    <property type="term" value="P:trichome morphogenesis"/>
    <property type="evidence" value="ECO:0007669"/>
    <property type="project" value="EnsemblPlants"/>
</dbReference>
<dbReference type="GO" id="GO:0005634">
    <property type="term" value="C:nucleus"/>
    <property type="evidence" value="ECO:0007669"/>
    <property type="project" value="EnsemblPlants"/>
</dbReference>
<dbReference type="GO" id="GO:0003690">
    <property type="term" value="F:double-stranded DNA binding"/>
    <property type="evidence" value="ECO:0007669"/>
    <property type="project" value="EnsemblPlants"/>
</dbReference>
<sequence length="469" mass="51664">MEAFLTSLGIGRSITIQTWVWPERKFPLSLWVGGSCRSSSEGTKPIFRLTFIHEMSSSRESSPDWLRTFQVPSHSPLTLSSDSGSLRDGGSRNEDKTDDEGSSPKSSQSLKVTGSKRKTPVSPEVEDQTPSKRKRLDRKKTKEVSKEEKKSVNESNMDKHIEHKESIHSVWTLSSDSESLHDHSPKREDHTDQVESSQHQLSGAEDSADGLVFGKDGKVPSKNGSKEKSSQKQIDEDSQTPVKGKKIKGSAKEKGSGGDVNVEEEETCEKLAESDVRTDKVSSTRLPLMLSEKVHRTKALIECQGDSIDLSGDVGAVGRIIVSDSTSGDQEMYLDLKGTIYKTSIVPCRTFCVVSFGQSEAKIEAIMNDFIQLKPQFNVYEAETMVEGTLDGFFFDSDEEAGKMQKSTNQTDQNENGEEQANGKSKGKADKTAAVEKKRGRSTGGKPQAKIAKKKTPAGYYDQEGHFVH</sequence>
<feature type="compositionally biased region" description="Basic and acidic residues" evidence="1">
    <location>
        <begin position="215"/>
        <end position="235"/>
    </location>
</feature>
<evidence type="ECO:0000313" key="3">
    <source>
        <dbReference type="Proteomes" id="UP001189624"/>
    </source>
</evidence>
<dbReference type="GO" id="GO:0090627">
    <property type="term" value="P:plant epidermal cell differentiation"/>
    <property type="evidence" value="ECO:0007669"/>
    <property type="project" value="EnsemblPlants"/>
</dbReference>
<proteinExistence type="predicted"/>
<feature type="region of interest" description="Disordered" evidence="1">
    <location>
        <begin position="401"/>
        <end position="469"/>
    </location>
</feature>
<dbReference type="GO" id="GO:0051276">
    <property type="term" value="P:chromosome organization"/>
    <property type="evidence" value="ECO:0007669"/>
    <property type="project" value="EnsemblPlants"/>
</dbReference>
<reference evidence="2" key="1">
    <citation type="submission" date="2023-10" db="EMBL/GenBank/DDBJ databases">
        <authorList>
            <person name="Domelevo Entfellner J.-B."/>
        </authorList>
    </citation>
    <scope>NUCLEOTIDE SEQUENCE</scope>
</reference>
<dbReference type="GO" id="GO:0030307">
    <property type="term" value="P:positive regulation of cell growth"/>
    <property type="evidence" value="ECO:0007669"/>
    <property type="project" value="EnsemblPlants"/>
</dbReference>
<dbReference type="GO" id="GO:0042023">
    <property type="term" value="P:DNA endoreduplication"/>
    <property type="evidence" value="ECO:0007669"/>
    <property type="project" value="EnsemblPlants"/>
</dbReference>
<gene>
    <name evidence="2" type="ORF">AYBTSS11_LOCUS26589</name>
</gene>
<dbReference type="Gramene" id="rna-AYBTSS11_LOCUS26589">
    <property type="protein sequence ID" value="CAJ1974509.1"/>
    <property type="gene ID" value="gene-AYBTSS11_LOCUS26589"/>
</dbReference>
<feature type="compositionally biased region" description="Low complexity" evidence="1">
    <location>
        <begin position="79"/>
        <end position="88"/>
    </location>
</feature>
<dbReference type="Proteomes" id="UP001189624">
    <property type="component" value="Chromosome 9"/>
</dbReference>